<keyword evidence="6" id="KW-1185">Reference proteome</keyword>
<dbReference type="PANTHER" id="PTHR42776">
    <property type="entry name" value="SERINE PEPTIDASE S9 FAMILY MEMBER"/>
    <property type="match status" value="1"/>
</dbReference>
<dbReference type="RefSeq" id="WP_189441606.1">
    <property type="nucleotide sequence ID" value="NZ_BMXT01000002.1"/>
</dbReference>
<dbReference type="InterPro" id="IPR011042">
    <property type="entry name" value="6-blade_b-propeller_TolB-like"/>
</dbReference>
<keyword evidence="1" id="KW-0378">Hydrolase</keyword>
<dbReference type="SUPFAM" id="SSF82171">
    <property type="entry name" value="DPP6 N-terminal domain-like"/>
    <property type="match status" value="1"/>
</dbReference>
<evidence type="ECO:0000256" key="3">
    <source>
        <dbReference type="SAM" id="SignalP"/>
    </source>
</evidence>
<dbReference type="SUPFAM" id="SSF53474">
    <property type="entry name" value="alpha/beta-Hydrolases"/>
    <property type="match status" value="1"/>
</dbReference>
<evidence type="ECO:0000313" key="6">
    <source>
        <dbReference type="Proteomes" id="UP000621898"/>
    </source>
</evidence>
<dbReference type="InterPro" id="IPR001375">
    <property type="entry name" value="Peptidase_S9_cat"/>
</dbReference>
<keyword evidence="2" id="KW-0720">Serine protease</keyword>
<sequence>MLKRSHLPAPLLLLAIALAPSAFAASPGVDPRIEQLLTELGKVQEIGAVAISPDGKQLAWVIEREGKPSIEVAAADGSHARRISAAAKPGLCAESGIAWAPDSQHLAFISNCSVDLTSTKAMQNTIFVADTAGHGDMAGNGSPAQVVKLAGYARALQWTADGKSLGFLYVPGATRRASAVVAAKPAAGEIGVTGVEVQRVASVDVASGTLHELTPAGMYAYEFDWSPDGTRIAYTAAQPPGDNNWWIAKLYVQPAQPDATATLLVDPTNRSSGSLHSLQIALPRWSPDGSRIAFIGGLMSDQGATGGDIYAVPASGGTLANLTPDIHVTPSWLSWTGPQSMLVSQVSNGQSQLADYAVSATHAQQQNVHFTVPASFDDGSASMAVSLSGDHQHIAFVQSSYASAAEVHASALGHAAPAAVTSFNAALKPAWGKAESVEWNNEGFHVQGWLLYPAHYDPKKTYPMVVVVHGGPSSAVIPRWPGVGYGAAPLSALDYFVFEPNPRGSFGQGEKYVQANRKDFGYGDLRDILAGVDAVEKKVPVDDKRLGLTGWSYGGFMSMFAPTQTQRFRAVVAGAGISNWQSYYGQNLIDQWMPPFFGASVYDDPSVYAKSSAINFIKQVKTPMLIVVGDRDAECPAPQSFEMWHALRAQGATTSLVVYPNEGHHFVDPAHQRDVLQRALGWFAKYLPATE</sequence>
<dbReference type="Pfam" id="PF00326">
    <property type="entry name" value="Peptidase_S9"/>
    <property type="match status" value="1"/>
</dbReference>
<feature type="signal peptide" evidence="3">
    <location>
        <begin position="1"/>
        <end position="24"/>
    </location>
</feature>
<dbReference type="EMBL" id="BMXT01000002">
    <property type="protein sequence ID" value="GGY30908.1"/>
    <property type="molecule type" value="Genomic_DNA"/>
</dbReference>
<evidence type="ECO:0000256" key="2">
    <source>
        <dbReference type="ARBA" id="ARBA00022825"/>
    </source>
</evidence>
<protein>
    <recommendedName>
        <fullName evidence="4">Peptidase S9 prolyl oligopeptidase catalytic domain-containing protein</fullName>
    </recommendedName>
</protein>
<reference evidence="6" key="1">
    <citation type="journal article" date="2019" name="Int. J. Syst. Evol. Microbiol.">
        <title>The Global Catalogue of Microorganisms (GCM) 10K type strain sequencing project: providing services to taxonomists for standard genome sequencing and annotation.</title>
        <authorList>
            <consortium name="The Broad Institute Genomics Platform"/>
            <consortium name="The Broad Institute Genome Sequencing Center for Infectious Disease"/>
            <person name="Wu L."/>
            <person name="Ma J."/>
        </authorList>
    </citation>
    <scope>NUCLEOTIDE SEQUENCE [LARGE SCALE GENOMIC DNA]</scope>
    <source>
        <strain evidence="6">KCTC 22232</strain>
    </source>
</reference>
<gene>
    <name evidence="5" type="ORF">GCM10008098_25730</name>
</gene>
<dbReference type="InterPro" id="IPR029058">
    <property type="entry name" value="AB_hydrolase_fold"/>
</dbReference>
<feature type="chain" id="PRO_5047208336" description="Peptidase S9 prolyl oligopeptidase catalytic domain-containing protein" evidence="3">
    <location>
        <begin position="25"/>
        <end position="691"/>
    </location>
</feature>
<dbReference type="InterPro" id="IPR011659">
    <property type="entry name" value="WD40"/>
</dbReference>
<keyword evidence="2" id="KW-0645">Protease</keyword>
<accession>A0ABQ2ZZS7</accession>
<dbReference type="Pfam" id="PF07676">
    <property type="entry name" value="PD40"/>
    <property type="match status" value="3"/>
</dbReference>
<feature type="domain" description="Peptidase S9 prolyl oligopeptidase catalytic" evidence="4">
    <location>
        <begin position="488"/>
        <end position="687"/>
    </location>
</feature>
<organism evidence="5 6">
    <name type="scientific">Rhodanobacter panaciterrae</name>
    <dbReference type="NCBI Taxonomy" id="490572"/>
    <lineage>
        <taxon>Bacteria</taxon>
        <taxon>Pseudomonadati</taxon>
        <taxon>Pseudomonadota</taxon>
        <taxon>Gammaproteobacteria</taxon>
        <taxon>Lysobacterales</taxon>
        <taxon>Rhodanobacteraceae</taxon>
        <taxon>Rhodanobacter</taxon>
    </lineage>
</organism>
<dbReference type="Proteomes" id="UP000621898">
    <property type="component" value="Unassembled WGS sequence"/>
</dbReference>
<dbReference type="Gene3D" id="3.40.50.1820">
    <property type="entry name" value="alpha/beta hydrolase"/>
    <property type="match status" value="1"/>
</dbReference>
<name>A0ABQ2ZZS7_9GAMM</name>
<evidence type="ECO:0000313" key="5">
    <source>
        <dbReference type="EMBL" id="GGY30908.1"/>
    </source>
</evidence>
<proteinExistence type="predicted"/>
<comment type="caution">
    <text evidence="5">The sequence shown here is derived from an EMBL/GenBank/DDBJ whole genome shotgun (WGS) entry which is preliminary data.</text>
</comment>
<evidence type="ECO:0000259" key="4">
    <source>
        <dbReference type="Pfam" id="PF00326"/>
    </source>
</evidence>
<dbReference type="Gene3D" id="2.120.10.30">
    <property type="entry name" value="TolB, C-terminal domain"/>
    <property type="match status" value="2"/>
</dbReference>
<dbReference type="PANTHER" id="PTHR42776:SF27">
    <property type="entry name" value="DIPEPTIDYL PEPTIDASE FAMILY MEMBER 6"/>
    <property type="match status" value="1"/>
</dbReference>
<evidence type="ECO:0000256" key="1">
    <source>
        <dbReference type="ARBA" id="ARBA00022801"/>
    </source>
</evidence>
<keyword evidence="3" id="KW-0732">Signal</keyword>